<keyword evidence="2" id="KW-1185">Reference proteome</keyword>
<accession>A0AAW0J7B9</accession>
<dbReference type="Proteomes" id="UP001488838">
    <property type="component" value="Unassembled WGS sequence"/>
</dbReference>
<dbReference type="AlphaFoldDB" id="A0AAW0J7B9"/>
<proteinExistence type="predicted"/>
<protein>
    <submittedName>
        <fullName evidence="1">Uncharacterized protein</fullName>
    </submittedName>
</protein>
<comment type="caution">
    <text evidence="1">The sequence shown here is derived from an EMBL/GenBank/DDBJ whole genome shotgun (WGS) entry which is preliminary data.</text>
</comment>
<name>A0AAW0J7B9_MYOGA</name>
<gene>
    <name evidence="1" type="ORF">U0070_000705</name>
</gene>
<dbReference type="EMBL" id="JBBHLL010000060">
    <property type="protein sequence ID" value="KAK7822141.1"/>
    <property type="molecule type" value="Genomic_DNA"/>
</dbReference>
<evidence type="ECO:0000313" key="2">
    <source>
        <dbReference type="Proteomes" id="UP001488838"/>
    </source>
</evidence>
<sequence length="76" mass="8041">MGAHLIVLSKTPSPEEAADSAHSIARAAVASGRQELYGETRPPPSYASGLGVCHWSLEFGANMGPWMSEGSLKTWV</sequence>
<reference evidence="1 2" key="1">
    <citation type="journal article" date="2023" name="bioRxiv">
        <title>Conserved and derived expression patterns and positive selection on dental genes reveal complex evolutionary context of ever-growing rodent molars.</title>
        <authorList>
            <person name="Calamari Z.T."/>
            <person name="Song A."/>
            <person name="Cohen E."/>
            <person name="Akter M."/>
            <person name="Roy R.D."/>
            <person name="Hallikas O."/>
            <person name="Christensen M.M."/>
            <person name="Li P."/>
            <person name="Marangoni P."/>
            <person name="Jernvall J."/>
            <person name="Klein O.D."/>
        </authorList>
    </citation>
    <scope>NUCLEOTIDE SEQUENCE [LARGE SCALE GENOMIC DNA]</scope>
    <source>
        <strain evidence="1">V071</strain>
    </source>
</reference>
<evidence type="ECO:0000313" key="1">
    <source>
        <dbReference type="EMBL" id="KAK7822141.1"/>
    </source>
</evidence>
<organism evidence="1 2">
    <name type="scientific">Myodes glareolus</name>
    <name type="common">Bank vole</name>
    <name type="synonym">Clethrionomys glareolus</name>
    <dbReference type="NCBI Taxonomy" id="447135"/>
    <lineage>
        <taxon>Eukaryota</taxon>
        <taxon>Metazoa</taxon>
        <taxon>Chordata</taxon>
        <taxon>Craniata</taxon>
        <taxon>Vertebrata</taxon>
        <taxon>Euteleostomi</taxon>
        <taxon>Mammalia</taxon>
        <taxon>Eutheria</taxon>
        <taxon>Euarchontoglires</taxon>
        <taxon>Glires</taxon>
        <taxon>Rodentia</taxon>
        <taxon>Myomorpha</taxon>
        <taxon>Muroidea</taxon>
        <taxon>Cricetidae</taxon>
        <taxon>Arvicolinae</taxon>
        <taxon>Myodes</taxon>
    </lineage>
</organism>